<reference evidence="2" key="3">
    <citation type="submission" date="2006-01" db="EMBL/GenBank/DDBJ databases">
        <authorList>
            <person name="Buell R."/>
        </authorList>
    </citation>
    <scope>NUCLEOTIDE SEQUENCE</scope>
</reference>
<feature type="region of interest" description="Disordered" evidence="1">
    <location>
        <begin position="431"/>
        <end position="533"/>
    </location>
</feature>
<reference evidence="2" key="2">
    <citation type="submission" date="2005-04" db="EMBL/GenBank/DDBJ databases">
        <authorList>
            <person name="Buell C.R."/>
            <person name="Wing R.A."/>
            <person name="McCombie W.A."/>
            <person name="Ouyang S."/>
        </authorList>
    </citation>
    <scope>NUCLEOTIDE SEQUENCE</scope>
</reference>
<feature type="region of interest" description="Disordered" evidence="1">
    <location>
        <begin position="1"/>
        <end position="40"/>
    </location>
</feature>
<feature type="compositionally biased region" description="Low complexity" evidence="1">
    <location>
        <begin position="492"/>
        <end position="511"/>
    </location>
</feature>
<evidence type="ECO:0000256" key="1">
    <source>
        <dbReference type="SAM" id="MobiDB-lite"/>
    </source>
</evidence>
<reference evidence="2" key="1">
    <citation type="journal article" date="2005" name="BMC Biol.">
        <title>The sequence of rice chromosomes 11 and 12, rich in disease resistance genes and recent gene duplications.</title>
        <authorList>
            <consortium name="The rice chromosomes 11 and 12 sequencing consortia"/>
        </authorList>
    </citation>
    <scope>NUCLEOTIDE SEQUENCE [LARGE SCALE GENOMIC DNA]</scope>
</reference>
<gene>
    <name evidence="2" type="ordered locus">LOC_Os12g39950</name>
</gene>
<feature type="compositionally biased region" description="Polar residues" evidence="1">
    <location>
        <begin position="444"/>
        <end position="455"/>
    </location>
</feature>
<feature type="compositionally biased region" description="Low complexity" evidence="1">
    <location>
        <begin position="1"/>
        <end position="16"/>
    </location>
</feature>
<sequence length="542" mass="60070">MAPESSSSSSSPRSGSPTPPASAGPAAEQPRPPPRRPRTTTTLAVSLACSAVLLAAHLPVRRPGRDDEERGEGRKMDRLVRLHYGGSVVEQSNSGSNFEGMSVKQLIFGGKPSFEELVCRTKDVLGWSNQSIAIQGRYDVGAGPISHKYMLNLNGELEWNTYVDIVLGSQFKSLEVVALKLDRTDCRDDSFDLNRTLFYDEPNYEAFDDEGDMKSQSVKSLTVEEVIESQGMGVDVNMQKKEAVDANEGRSQESERVEINVELQKEEAVEANKSSRLESEGVEVNVELQKEEAIEVNEARSQAVPIVGNHVDDDNEVADGSMGGGGEERTTDAQLASLVRFCFRDKIYTRRECEETLLMNRLSVDLLHEHSEEYDDTHEEEGYEARELMRSVNDAGVALSTPAGSENEVGILRSALQRLKQRSRMLAARLGCRSTDAVDPQPRLTRTQAGETSQQRAEEEGEEEHDEGEEEHEEGEEGDGQSDEEEEEQPEEIGSSQLAGAPQPSQPSQCRPQRKRAPVDRYTPSTSGRRGRHQWITLYLTL</sequence>
<evidence type="ECO:0000313" key="2">
    <source>
        <dbReference type="EMBL" id="ABA99766.1"/>
    </source>
</evidence>
<protein>
    <submittedName>
        <fullName evidence="2">Uncharacterized protein</fullName>
    </submittedName>
</protein>
<name>Q2QMU9_ORYSJ</name>
<dbReference type="AlphaFoldDB" id="Q2QMU9"/>
<feature type="compositionally biased region" description="Acidic residues" evidence="1">
    <location>
        <begin position="459"/>
        <end position="491"/>
    </location>
</feature>
<dbReference type="EMBL" id="DP000011">
    <property type="protein sequence ID" value="ABA99766.1"/>
    <property type="molecule type" value="Genomic_DNA"/>
</dbReference>
<organism evidence="2">
    <name type="scientific">Oryza sativa subsp. japonica</name>
    <name type="common">Rice</name>
    <dbReference type="NCBI Taxonomy" id="39947"/>
    <lineage>
        <taxon>Eukaryota</taxon>
        <taxon>Viridiplantae</taxon>
        <taxon>Streptophyta</taxon>
        <taxon>Embryophyta</taxon>
        <taxon>Tracheophyta</taxon>
        <taxon>Spermatophyta</taxon>
        <taxon>Magnoliopsida</taxon>
        <taxon>Liliopsida</taxon>
        <taxon>Poales</taxon>
        <taxon>Poaceae</taxon>
        <taxon>BOP clade</taxon>
        <taxon>Oryzoideae</taxon>
        <taxon>Oryzeae</taxon>
        <taxon>Oryzinae</taxon>
        <taxon>Oryza</taxon>
        <taxon>Oryza sativa</taxon>
    </lineage>
</organism>
<proteinExistence type="predicted"/>
<accession>Q2QMU9</accession>